<evidence type="ECO:0000256" key="7">
    <source>
        <dbReference type="SAM" id="Coils"/>
    </source>
</evidence>
<name>A0A9Q0LQJ0_ANAIG</name>
<dbReference type="InterPro" id="IPR027417">
    <property type="entry name" value="P-loop_NTPase"/>
</dbReference>
<sequence length="475" mass="54170">MTTLKELGVNNWLIKACKSMRIEKPTYIQKCCIPSILQLKSVIGCAQTGSGKTAAFALPILQILANDPYGIFALVLTPTRELAIQIADQFKAFGSEINVKVATIIGGMEITQQAALLANKPHIVVGTPGRIAAHIQNSPLISFRKLKFMVFDEADRLFENKTLMKPISQILEALPENRINLFFSATITEKILKLQEISKTKIEVFMDNEDEDENENENEKNNLQNQDIKIKTEKIVYKIPSTLKQQYVFIPKYARECFLLHILQKFEKYGQEKHLSPFLVIIFTSTCLMSHETNLILKKMGIKNVPLNSSMPQRNRLESLANFRNGKIPILVATDIASRGLDIPNVELVINLNIPNSPIDYIHRIGRTARAGKNGFAISLVTQFDVERIQRIENFIGKKLDLLEVNETEALKFLKPISVSKKMAKMALLYPKNSNKQSKRQKLHLKKRRQTFLEINSEEQKQRKIEIEIEKEKEK</sequence>
<dbReference type="InterPro" id="IPR011545">
    <property type="entry name" value="DEAD/DEAH_box_helicase_dom"/>
</dbReference>
<keyword evidence="12" id="KW-1185">Reference proteome</keyword>
<evidence type="ECO:0000256" key="5">
    <source>
        <dbReference type="PROSITE-ProRule" id="PRU00552"/>
    </source>
</evidence>
<evidence type="ECO:0000256" key="2">
    <source>
        <dbReference type="ARBA" id="ARBA00022801"/>
    </source>
</evidence>
<dbReference type="PANTHER" id="PTHR47959:SF24">
    <property type="entry name" value="ATP-DEPENDENT RNA HELICASE"/>
    <property type="match status" value="1"/>
</dbReference>
<dbReference type="Gene3D" id="3.40.50.300">
    <property type="entry name" value="P-loop containing nucleotide triphosphate hydrolases"/>
    <property type="match status" value="2"/>
</dbReference>
<accession>A0A9Q0LQJ0</accession>
<dbReference type="GO" id="GO:0005829">
    <property type="term" value="C:cytosol"/>
    <property type="evidence" value="ECO:0007669"/>
    <property type="project" value="TreeGrafter"/>
</dbReference>
<dbReference type="GO" id="GO:0003676">
    <property type="term" value="F:nucleic acid binding"/>
    <property type="evidence" value="ECO:0007669"/>
    <property type="project" value="InterPro"/>
</dbReference>
<dbReference type="SUPFAM" id="SSF52540">
    <property type="entry name" value="P-loop containing nucleoside triphosphate hydrolases"/>
    <property type="match status" value="1"/>
</dbReference>
<evidence type="ECO:0000313" key="12">
    <source>
        <dbReference type="Proteomes" id="UP001149090"/>
    </source>
</evidence>
<evidence type="ECO:0000256" key="4">
    <source>
        <dbReference type="ARBA" id="ARBA00022840"/>
    </source>
</evidence>
<keyword evidence="7" id="KW-0175">Coiled coil</keyword>
<evidence type="ECO:0000256" key="1">
    <source>
        <dbReference type="ARBA" id="ARBA00022741"/>
    </source>
</evidence>
<dbReference type="SMART" id="SM00487">
    <property type="entry name" value="DEXDc"/>
    <property type="match status" value="1"/>
</dbReference>
<dbReference type="GO" id="GO:0003724">
    <property type="term" value="F:RNA helicase activity"/>
    <property type="evidence" value="ECO:0007669"/>
    <property type="project" value="InterPro"/>
</dbReference>
<protein>
    <submittedName>
        <fullName evidence="11">Atp-dependent RNA helicase ddx49-related</fullName>
    </submittedName>
</protein>
<dbReference type="InterPro" id="IPR001650">
    <property type="entry name" value="Helicase_C-like"/>
</dbReference>
<evidence type="ECO:0000259" key="8">
    <source>
        <dbReference type="PROSITE" id="PS51192"/>
    </source>
</evidence>
<feature type="coiled-coil region" evidence="7">
    <location>
        <begin position="202"/>
        <end position="229"/>
    </location>
</feature>
<comment type="caution">
    <text evidence="11">The sequence shown here is derived from an EMBL/GenBank/DDBJ whole genome shotgun (WGS) entry which is preliminary data.</text>
</comment>
<dbReference type="Pfam" id="PF00270">
    <property type="entry name" value="DEAD"/>
    <property type="match status" value="1"/>
</dbReference>
<dbReference type="PANTHER" id="PTHR47959">
    <property type="entry name" value="ATP-DEPENDENT RNA HELICASE RHLE-RELATED"/>
    <property type="match status" value="1"/>
</dbReference>
<feature type="short sequence motif" description="Q motif" evidence="5">
    <location>
        <begin position="2"/>
        <end position="30"/>
    </location>
</feature>
<dbReference type="InterPro" id="IPR000629">
    <property type="entry name" value="RNA-helicase_DEAD-box_CS"/>
</dbReference>
<keyword evidence="1 6" id="KW-0547">Nucleotide-binding</keyword>
<dbReference type="AlphaFoldDB" id="A0A9Q0LQJ0"/>
<dbReference type="InterPro" id="IPR014014">
    <property type="entry name" value="RNA_helicase_DEAD_Q_motif"/>
</dbReference>
<organism evidence="11 12">
    <name type="scientific">Anaeramoeba ignava</name>
    <name type="common">Anaerobic marine amoeba</name>
    <dbReference type="NCBI Taxonomy" id="1746090"/>
    <lineage>
        <taxon>Eukaryota</taxon>
        <taxon>Metamonada</taxon>
        <taxon>Anaeramoebidae</taxon>
        <taxon>Anaeramoeba</taxon>
    </lineage>
</organism>
<comment type="similarity">
    <text evidence="6">Belongs to the DEAD box helicase family.</text>
</comment>
<dbReference type="InterPro" id="IPR014001">
    <property type="entry name" value="Helicase_ATP-bd"/>
</dbReference>
<gene>
    <name evidence="11" type="ORF">M0811_00497</name>
</gene>
<dbReference type="InterPro" id="IPR050079">
    <property type="entry name" value="DEAD_box_RNA_helicase"/>
</dbReference>
<feature type="domain" description="Helicase C-terminal" evidence="9">
    <location>
        <begin position="261"/>
        <end position="411"/>
    </location>
</feature>
<reference evidence="11" key="1">
    <citation type="submission" date="2022-10" db="EMBL/GenBank/DDBJ databases">
        <title>Novel sulphate-reducing endosymbionts in the free-living metamonad Anaeramoeba.</title>
        <authorList>
            <person name="Jerlstrom-Hultqvist J."/>
            <person name="Cepicka I."/>
            <person name="Gallot-Lavallee L."/>
            <person name="Salas-Leiva D."/>
            <person name="Curtis B.A."/>
            <person name="Zahonova K."/>
            <person name="Pipaliya S."/>
            <person name="Dacks J."/>
            <person name="Roger A.J."/>
        </authorList>
    </citation>
    <scope>NUCLEOTIDE SEQUENCE</scope>
    <source>
        <strain evidence="11">BMAN</strain>
    </source>
</reference>
<evidence type="ECO:0000256" key="6">
    <source>
        <dbReference type="RuleBase" id="RU000492"/>
    </source>
</evidence>
<dbReference type="GO" id="GO:0005524">
    <property type="term" value="F:ATP binding"/>
    <property type="evidence" value="ECO:0007669"/>
    <property type="project" value="UniProtKB-KW"/>
</dbReference>
<dbReference type="CDD" id="cd18787">
    <property type="entry name" value="SF2_C_DEAD"/>
    <property type="match status" value="1"/>
</dbReference>
<evidence type="ECO:0000259" key="10">
    <source>
        <dbReference type="PROSITE" id="PS51195"/>
    </source>
</evidence>
<dbReference type="SMART" id="SM00490">
    <property type="entry name" value="HELICc"/>
    <property type="match status" value="1"/>
</dbReference>
<keyword evidence="4 6" id="KW-0067">ATP-binding</keyword>
<dbReference type="Pfam" id="PF00271">
    <property type="entry name" value="Helicase_C"/>
    <property type="match status" value="1"/>
</dbReference>
<keyword evidence="2 6" id="KW-0378">Hydrolase</keyword>
<proteinExistence type="inferred from homology"/>
<dbReference type="PROSITE" id="PS00039">
    <property type="entry name" value="DEAD_ATP_HELICASE"/>
    <property type="match status" value="1"/>
</dbReference>
<evidence type="ECO:0000259" key="9">
    <source>
        <dbReference type="PROSITE" id="PS51194"/>
    </source>
</evidence>
<evidence type="ECO:0000313" key="11">
    <source>
        <dbReference type="EMBL" id="KAJ5077177.1"/>
    </source>
</evidence>
<evidence type="ECO:0000256" key="3">
    <source>
        <dbReference type="ARBA" id="ARBA00022806"/>
    </source>
</evidence>
<dbReference type="PROSITE" id="PS51192">
    <property type="entry name" value="HELICASE_ATP_BIND_1"/>
    <property type="match status" value="1"/>
</dbReference>
<dbReference type="PROSITE" id="PS51195">
    <property type="entry name" value="Q_MOTIF"/>
    <property type="match status" value="1"/>
</dbReference>
<feature type="domain" description="Helicase ATP-binding" evidence="8">
    <location>
        <begin position="33"/>
        <end position="205"/>
    </location>
</feature>
<dbReference type="OrthoDB" id="10261904at2759"/>
<feature type="domain" description="DEAD-box RNA helicase Q" evidence="10">
    <location>
        <begin position="2"/>
        <end position="30"/>
    </location>
</feature>
<keyword evidence="3 6" id="KW-0347">Helicase</keyword>
<dbReference type="EMBL" id="JAPDFW010000059">
    <property type="protein sequence ID" value="KAJ5077177.1"/>
    <property type="molecule type" value="Genomic_DNA"/>
</dbReference>
<dbReference type="PROSITE" id="PS51194">
    <property type="entry name" value="HELICASE_CTER"/>
    <property type="match status" value="1"/>
</dbReference>
<dbReference type="Proteomes" id="UP001149090">
    <property type="component" value="Unassembled WGS sequence"/>
</dbReference>
<dbReference type="GO" id="GO:0016787">
    <property type="term" value="F:hydrolase activity"/>
    <property type="evidence" value="ECO:0007669"/>
    <property type="project" value="UniProtKB-KW"/>
</dbReference>
<dbReference type="OMA" id="IMIFTDT"/>